<name>A0A410P5H4_VELA1</name>
<gene>
    <name evidence="1" type="ORF">BU251_06420</name>
</gene>
<dbReference type="Proteomes" id="UP000287243">
    <property type="component" value="Chromosome"/>
</dbReference>
<sequence length="66" mass="7435">MPQELRKYHIAWLPSAPEEIPIFLTLRGLKLRPLVRGIWVYCFSVQGRKPDAPCLFLSLTAGAGVL</sequence>
<evidence type="ECO:0000313" key="2">
    <source>
        <dbReference type="Proteomes" id="UP000287243"/>
    </source>
</evidence>
<proteinExistence type="predicted"/>
<accession>A0A410P5H4</accession>
<dbReference type="KEGG" id="vai:BU251_06420"/>
<protein>
    <submittedName>
        <fullName evidence="1">Uncharacterized protein</fullName>
    </submittedName>
</protein>
<evidence type="ECO:0000313" key="1">
    <source>
        <dbReference type="EMBL" id="QAT17383.1"/>
    </source>
</evidence>
<dbReference type="AlphaFoldDB" id="A0A410P5H4"/>
<reference evidence="1 2" key="1">
    <citation type="submission" date="2017-01" db="EMBL/GenBank/DDBJ databases">
        <title>First insights into the biology of 'candidatus Vampirococcus archaeovorus'.</title>
        <authorList>
            <person name="Kizina J."/>
            <person name="Jordan S."/>
            <person name="Stueber K."/>
            <person name="Reinhardt R."/>
            <person name="Harder J."/>
        </authorList>
    </citation>
    <scope>NUCLEOTIDE SEQUENCE [LARGE SCALE GENOMIC DNA]</scope>
    <source>
        <strain evidence="1 2">LiM</strain>
    </source>
</reference>
<keyword evidence="2" id="KW-1185">Reference proteome</keyword>
<organism evidence="1 2">
    <name type="scientific">Velamenicoccus archaeovorus</name>
    <dbReference type="NCBI Taxonomy" id="1930593"/>
    <lineage>
        <taxon>Bacteria</taxon>
        <taxon>Pseudomonadati</taxon>
        <taxon>Candidatus Omnitrophota</taxon>
        <taxon>Candidatus Velamenicoccus</taxon>
    </lineage>
</organism>
<dbReference type="EMBL" id="CP019384">
    <property type="protein sequence ID" value="QAT17383.1"/>
    <property type="molecule type" value="Genomic_DNA"/>
</dbReference>